<dbReference type="InterPro" id="IPR025528">
    <property type="entry name" value="BrnA_antitoxin"/>
</dbReference>
<proteinExistence type="predicted"/>
<dbReference type="Pfam" id="PF14384">
    <property type="entry name" value="BrnA_antitoxin"/>
    <property type="match status" value="1"/>
</dbReference>
<dbReference type="RefSeq" id="WP_150064204.1">
    <property type="nucleotide sequence ID" value="NZ_JACHII010000036.1"/>
</dbReference>
<protein>
    <submittedName>
        <fullName evidence="2">BrnA antitoxin family protein</fullName>
    </submittedName>
</protein>
<reference evidence="2 3" key="1">
    <citation type="submission" date="2019-09" db="EMBL/GenBank/DDBJ databases">
        <title>Genome sequence of Roseospira marina, one of the more divergent members of the non-sulfur purple photosynthetic bacterial family, the Rhodospirillaceae.</title>
        <authorList>
            <person name="Meyer T."/>
            <person name="Kyndt J."/>
        </authorList>
    </citation>
    <scope>NUCLEOTIDE SEQUENCE [LARGE SCALE GENOMIC DNA]</scope>
    <source>
        <strain evidence="2 3">DSM 15113</strain>
    </source>
</reference>
<keyword evidence="3" id="KW-1185">Reference proteome</keyword>
<dbReference type="OrthoDB" id="361944at2"/>
<evidence type="ECO:0000313" key="3">
    <source>
        <dbReference type="Proteomes" id="UP000324065"/>
    </source>
</evidence>
<sequence>MSKRPSPDPENPEWTEADFARAVPFDQAFPDLADSLRRGRGRPPVAHPKKQVSLRLDQDVIDRFKSDGPGWQSRINDALRKVAGL</sequence>
<feature type="region of interest" description="Disordered" evidence="1">
    <location>
        <begin position="1"/>
        <end position="20"/>
    </location>
</feature>
<accession>A0A5M6I5X0</accession>
<name>A0A5M6I5X0_9PROT</name>
<comment type="caution">
    <text evidence="2">The sequence shown here is derived from an EMBL/GenBank/DDBJ whole genome shotgun (WGS) entry which is preliminary data.</text>
</comment>
<organism evidence="2 3">
    <name type="scientific">Roseospira marina</name>
    <dbReference type="NCBI Taxonomy" id="140057"/>
    <lineage>
        <taxon>Bacteria</taxon>
        <taxon>Pseudomonadati</taxon>
        <taxon>Pseudomonadota</taxon>
        <taxon>Alphaproteobacteria</taxon>
        <taxon>Rhodospirillales</taxon>
        <taxon>Rhodospirillaceae</taxon>
        <taxon>Roseospira</taxon>
    </lineage>
</organism>
<dbReference type="EMBL" id="VWPJ01000038">
    <property type="protein sequence ID" value="KAA5603247.1"/>
    <property type="molecule type" value="Genomic_DNA"/>
</dbReference>
<dbReference type="AlphaFoldDB" id="A0A5M6I5X0"/>
<dbReference type="Proteomes" id="UP000324065">
    <property type="component" value="Unassembled WGS sequence"/>
</dbReference>
<evidence type="ECO:0000256" key="1">
    <source>
        <dbReference type="SAM" id="MobiDB-lite"/>
    </source>
</evidence>
<evidence type="ECO:0000313" key="2">
    <source>
        <dbReference type="EMBL" id="KAA5603247.1"/>
    </source>
</evidence>
<gene>
    <name evidence="2" type="ORF">F1188_19910</name>
</gene>